<accession>A0A0H5Q4Y5</accession>
<organism evidence="1">
    <name type="scientific">uncultured prokaryote</name>
    <dbReference type="NCBI Taxonomy" id="198431"/>
    <lineage>
        <taxon>unclassified sequences</taxon>
        <taxon>environmental samples</taxon>
    </lineage>
</organism>
<dbReference type="AlphaFoldDB" id="A0A0H5Q4Y5"/>
<reference evidence="1" key="1">
    <citation type="submission" date="2015-06" db="EMBL/GenBank/DDBJ databases">
        <authorList>
            <person name="Joergensen T."/>
        </authorList>
    </citation>
    <scope>NUCLEOTIDE SEQUENCE</scope>
    <source>
        <strain evidence="1">RGFK1118</strain>
    </source>
</reference>
<name>A0A0H5Q4Y5_9ZZZZ</name>
<dbReference type="EMBL" id="LN853699">
    <property type="protein sequence ID" value="CRY96510.1"/>
    <property type="molecule type" value="Genomic_DNA"/>
</dbReference>
<proteinExistence type="predicted"/>
<sequence>MDDYDREYRALEMGRAAERVEEATKWLENCVMNARCCGESWSQIGYAVGLSRQAAWKRWSDAGQATGAIPTEAPSHVSDLRFEGAPYLETF</sequence>
<evidence type="ECO:0000313" key="1">
    <source>
        <dbReference type="EMBL" id="CRY96510.1"/>
    </source>
</evidence>
<protein>
    <submittedName>
        <fullName evidence="1">Uncharacterized protein</fullName>
    </submittedName>
</protein>
<reference evidence="1" key="2">
    <citation type="submission" date="2015-07" db="EMBL/GenBank/DDBJ databases">
        <title>Plasmids, circular viruses and viroids from rat gut.</title>
        <authorList>
            <person name="Jorgensen T.J."/>
            <person name="Hansen M.A."/>
            <person name="Xu Z."/>
            <person name="Tabak M.A."/>
            <person name="Sorensen S.J."/>
            <person name="Hansen L.H."/>
        </authorList>
    </citation>
    <scope>NUCLEOTIDE SEQUENCE</scope>
    <source>
        <strain evidence="1">RGFK1118</strain>
    </source>
</reference>